<dbReference type="AlphaFoldDB" id="A0A4R6JLC0"/>
<keyword evidence="5" id="KW-0378">Hydrolase</keyword>
<organism evidence="5 6">
    <name type="scientific">Paractinoplanes brasiliensis</name>
    <dbReference type="NCBI Taxonomy" id="52695"/>
    <lineage>
        <taxon>Bacteria</taxon>
        <taxon>Bacillati</taxon>
        <taxon>Actinomycetota</taxon>
        <taxon>Actinomycetes</taxon>
        <taxon>Micromonosporales</taxon>
        <taxon>Micromonosporaceae</taxon>
        <taxon>Paractinoplanes</taxon>
    </lineage>
</organism>
<dbReference type="OrthoDB" id="4006962at2"/>
<feature type="signal peptide" evidence="2">
    <location>
        <begin position="1"/>
        <end position="24"/>
    </location>
</feature>
<keyword evidence="2" id="KW-0732">Signal</keyword>
<feature type="region of interest" description="Disordered" evidence="1">
    <location>
        <begin position="484"/>
        <end position="516"/>
    </location>
</feature>
<evidence type="ECO:0000259" key="3">
    <source>
        <dbReference type="Pfam" id="PF00561"/>
    </source>
</evidence>
<dbReference type="PANTHER" id="PTHR43722">
    <property type="entry name" value="PROLINE IMINOPEPTIDASE"/>
    <property type="match status" value="1"/>
</dbReference>
<reference evidence="5 6" key="1">
    <citation type="submission" date="2019-03" db="EMBL/GenBank/DDBJ databases">
        <title>Sequencing the genomes of 1000 actinobacteria strains.</title>
        <authorList>
            <person name="Klenk H.-P."/>
        </authorList>
    </citation>
    <scope>NUCLEOTIDE SEQUENCE [LARGE SCALE GENOMIC DNA]</scope>
    <source>
        <strain evidence="5 6">DSM 43805</strain>
    </source>
</reference>
<evidence type="ECO:0000256" key="2">
    <source>
        <dbReference type="SAM" id="SignalP"/>
    </source>
</evidence>
<evidence type="ECO:0000313" key="5">
    <source>
        <dbReference type="EMBL" id="TDO37133.1"/>
    </source>
</evidence>
<dbReference type="EMBL" id="SNWR01000001">
    <property type="protein sequence ID" value="TDO37133.1"/>
    <property type="molecule type" value="Genomic_DNA"/>
</dbReference>
<dbReference type="InterPro" id="IPR005944">
    <property type="entry name" value="Pro_iminopeptidase"/>
</dbReference>
<keyword evidence="6" id="KW-1185">Reference proteome</keyword>
<dbReference type="InterPro" id="IPR029058">
    <property type="entry name" value="AB_hydrolase_fold"/>
</dbReference>
<accession>A0A4R6JLC0</accession>
<protein>
    <submittedName>
        <fullName evidence="5">Alpha/beta hydrolase family protein</fullName>
    </submittedName>
</protein>
<dbReference type="InterPro" id="IPR000073">
    <property type="entry name" value="AB_hydrolase_1"/>
</dbReference>
<feature type="domain" description="AB hydrolase-1" evidence="3">
    <location>
        <begin position="90"/>
        <end position="267"/>
    </location>
</feature>
<proteinExistence type="predicted"/>
<dbReference type="Pfam" id="PF00561">
    <property type="entry name" value="Abhydrolase_1"/>
    <property type="match status" value="1"/>
</dbReference>
<dbReference type="GO" id="GO:0006508">
    <property type="term" value="P:proteolysis"/>
    <property type="evidence" value="ECO:0007669"/>
    <property type="project" value="InterPro"/>
</dbReference>
<dbReference type="GO" id="GO:0004177">
    <property type="term" value="F:aminopeptidase activity"/>
    <property type="evidence" value="ECO:0007669"/>
    <property type="project" value="UniProtKB-EC"/>
</dbReference>
<evidence type="ECO:0000256" key="1">
    <source>
        <dbReference type="SAM" id="MobiDB-lite"/>
    </source>
</evidence>
<evidence type="ECO:0000259" key="4">
    <source>
        <dbReference type="Pfam" id="PF08386"/>
    </source>
</evidence>
<dbReference type="Proteomes" id="UP000294901">
    <property type="component" value="Unassembled WGS sequence"/>
</dbReference>
<feature type="domain" description="Peptidase S33 tripeptidyl aminopeptidase-like C-terminal" evidence="4">
    <location>
        <begin position="390"/>
        <end position="484"/>
    </location>
</feature>
<evidence type="ECO:0000313" key="6">
    <source>
        <dbReference type="Proteomes" id="UP000294901"/>
    </source>
</evidence>
<dbReference type="Gene3D" id="3.40.50.1820">
    <property type="entry name" value="alpha/beta hydrolase"/>
    <property type="match status" value="1"/>
</dbReference>
<dbReference type="Pfam" id="PF08386">
    <property type="entry name" value="Abhydrolase_4"/>
    <property type="match status" value="1"/>
</dbReference>
<dbReference type="SUPFAM" id="SSF53474">
    <property type="entry name" value="alpha/beta-Hydrolases"/>
    <property type="match status" value="1"/>
</dbReference>
<gene>
    <name evidence="5" type="ORF">C8E87_0731</name>
</gene>
<dbReference type="InterPro" id="IPR013595">
    <property type="entry name" value="Pept_S33_TAP-like_C"/>
</dbReference>
<dbReference type="GO" id="GO:0005737">
    <property type="term" value="C:cytoplasm"/>
    <property type="evidence" value="ECO:0007669"/>
    <property type="project" value="InterPro"/>
</dbReference>
<dbReference type="PANTHER" id="PTHR43722:SF1">
    <property type="entry name" value="PROLINE IMINOPEPTIDASE"/>
    <property type="match status" value="1"/>
</dbReference>
<feature type="chain" id="PRO_5020972065" evidence="2">
    <location>
        <begin position="25"/>
        <end position="524"/>
    </location>
</feature>
<sequence>MRKIVAAAAGLLLGVALLPVAAEAQTPERGSGTPGPVTWGVCDDPRLLQIGAECGFVRVPLDYARPGGDTIELAVSRVRHSSSEQDYQGVMLTNPGGPGGSGLIMPVLGRFVPGGVGANYDWIGFDPRGVGSSRPALTCDVDYTGYNRPDYVPSTPQIEKAWLSKVKEYAEACDKAGGPLLDHMKTTDTVADMDSIRRALGAKKINFYGFSYGTYLGQVYATVHPERVGRMVLDGNVDPGAVWYDANLDQNVAFDKTIRFFFDWVAEHDDVYRLGTTGKAVRDRYYAELRTLKATPADGKIGPAELSDIVLSAAYHVVYWPDVAAAFSAWVNGGDAGGLLDMYAPPGTPDADNGYAVYLAVSCTDTSWPRDWRTWQQDAWRIHTRHPFAAWGNTWFNAPCRDWGARPGTPVRVDGTRTPPILLINETYDAATPFAGALEVRKRFPGSVLVEGVGGTTHAGSLEGIACVDDTIADYLRDGTLPRRVGGNRSDRQCEPVPVPEAAAERTTDAAGITRADLRQLTGR</sequence>
<comment type="caution">
    <text evidence="5">The sequence shown here is derived from an EMBL/GenBank/DDBJ whole genome shotgun (WGS) entry which is preliminary data.</text>
</comment>
<name>A0A4R6JLC0_9ACTN</name>